<keyword evidence="10 14" id="KW-0479">Metal-binding</keyword>
<sequence>MDNLIGYPERKLKKILEEWGEKPYRAHQIFTWIYHYRNYRFAGMTNLSKVLRQKLEENFCIALPRIILRTPSRDGSVKYLFALEDGAEVEAIWMPETDRTTLCLSTQVGCRLACSFCLTASMGLKRQLTPAEIIGQYIAVNEDHSEAEQISNIVFMGMGEPLDNYDAVCEALRLMVSPEALRISTRKITLSTSGLVDRIERFKGENLHVNLAISLNATDNATRDQIMPINRKYPIEVLLECLRTYPLKPSRRLTFEYVMLKGINDTDEDARRLVKLLHGIPAKVNLIPFNAYQGAPYQPPSQERIKAFQDYLLDRHFSVFVRKNRGTDILGACGQLAVQTA</sequence>
<dbReference type="InterPro" id="IPR058240">
    <property type="entry name" value="rSAM_sf"/>
</dbReference>
<feature type="binding site" evidence="14">
    <location>
        <begin position="159"/>
        <end position="160"/>
    </location>
    <ligand>
        <name>S-adenosyl-L-methionine</name>
        <dbReference type="ChEBI" id="CHEBI:59789"/>
    </ligand>
</feature>
<dbReference type="InterPro" id="IPR048641">
    <property type="entry name" value="RlmN_N"/>
</dbReference>
<dbReference type="PIRSF" id="PIRSF006004">
    <property type="entry name" value="CHP00048"/>
    <property type="match status" value="1"/>
</dbReference>
<dbReference type="NCBIfam" id="TIGR00048">
    <property type="entry name" value="rRNA_mod_RlmN"/>
    <property type="match status" value="1"/>
</dbReference>
<dbReference type="GO" id="GO:0032259">
    <property type="term" value="P:methylation"/>
    <property type="evidence" value="ECO:0007669"/>
    <property type="project" value="UniProtKB-KW"/>
</dbReference>
<evidence type="ECO:0000256" key="10">
    <source>
        <dbReference type="ARBA" id="ARBA00022723"/>
    </source>
</evidence>
<dbReference type="SFLD" id="SFLDG01062">
    <property type="entry name" value="methyltransferase_(Class_A)"/>
    <property type="match status" value="1"/>
</dbReference>
<dbReference type="CDD" id="cd01335">
    <property type="entry name" value="Radical_SAM"/>
    <property type="match status" value="1"/>
</dbReference>
<dbReference type="InterPro" id="IPR013785">
    <property type="entry name" value="Aldolase_TIM"/>
</dbReference>
<evidence type="ECO:0000256" key="6">
    <source>
        <dbReference type="ARBA" id="ARBA00022603"/>
    </source>
</evidence>
<evidence type="ECO:0000313" key="17">
    <source>
        <dbReference type="Proteomes" id="UP001157733"/>
    </source>
</evidence>
<keyword evidence="12 14" id="KW-0411">Iron-sulfur</keyword>
<evidence type="ECO:0000256" key="14">
    <source>
        <dbReference type="HAMAP-Rule" id="MF_01849"/>
    </source>
</evidence>
<comment type="cofactor">
    <cofactor evidence="14">
        <name>[4Fe-4S] cluster</name>
        <dbReference type="ChEBI" id="CHEBI:49883"/>
    </cofactor>
    <text evidence="14">Binds 1 [4Fe-4S] cluster. The cluster is coordinated with 3 cysteines and an exchangeable S-adenosyl-L-methionine.</text>
</comment>
<feature type="binding site" evidence="14">
    <location>
        <begin position="214"/>
        <end position="216"/>
    </location>
    <ligand>
        <name>S-adenosyl-L-methionine</name>
        <dbReference type="ChEBI" id="CHEBI:59789"/>
    </ligand>
</feature>
<dbReference type="SFLD" id="SFLDS00029">
    <property type="entry name" value="Radical_SAM"/>
    <property type="match status" value="1"/>
</dbReference>
<dbReference type="InterPro" id="IPR040072">
    <property type="entry name" value="Methyltransferase_A"/>
</dbReference>
<keyword evidence="4 14" id="KW-0963">Cytoplasm</keyword>
<comment type="catalytic activity">
    <reaction evidence="14">
        <text>adenosine(2503) in 23S rRNA + 2 reduced [2Fe-2S]-[ferredoxin] + 2 S-adenosyl-L-methionine = 2-methyladenosine(2503) in 23S rRNA + 5'-deoxyadenosine + L-methionine + 2 oxidized [2Fe-2S]-[ferredoxin] + S-adenosyl-L-homocysteine</text>
        <dbReference type="Rhea" id="RHEA:42916"/>
        <dbReference type="Rhea" id="RHEA-COMP:10000"/>
        <dbReference type="Rhea" id="RHEA-COMP:10001"/>
        <dbReference type="Rhea" id="RHEA-COMP:10152"/>
        <dbReference type="Rhea" id="RHEA-COMP:10282"/>
        <dbReference type="ChEBI" id="CHEBI:17319"/>
        <dbReference type="ChEBI" id="CHEBI:33737"/>
        <dbReference type="ChEBI" id="CHEBI:33738"/>
        <dbReference type="ChEBI" id="CHEBI:57844"/>
        <dbReference type="ChEBI" id="CHEBI:57856"/>
        <dbReference type="ChEBI" id="CHEBI:59789"/>
        <dbReference type="ChEBI" id="CHEBI:74411"/>
        <dbReference type="ChEBI" id="CHEBI:74497"/>
        <dbReference type="EC" id="2.1.1.192"/>
    </reaction>
</comment>
<dbReference type="SFLD" id="SFLDF00275">
    <property type="entry name" value="adenosine_C2_methyltransferase"/>
    <property type="match status" value="1"/>
</dbReference>
<accession>A0ABM9HDT0</accession>
<dbReference type="Gene3D" id="1.10.150.530">
    <property type="match status" value="1"/>
</dbReference>
<evidence type="ECO:0000256" key="1">
    <source>
        <dbReference type="ARBA" id="ARBA00004496"/>
    </source>
</evidence>
<comment type="function">
    <text evidence="14">Specifically methylates position 2 of adenine 2503 in 23S rRNA and position 2 of adenine 37 in tRNAs.</text>
</comment>
<feature type="binding site" evidence="14">
    <location>
        <position position="117"/>
    </location>
    <ligand>
        <name>[4Fe-4S] cluster</name>
        <dbReference type="ChEBI" id="CHEBI:49883"/>
        <note>4Fe-4S-S-AdoMet</note>
    </ligand>
</feature>
<evidence type="ECO:0000256" key="9">
    <source>
        <dbReference type="ARBA" id="ARBA00022694"/>
    </source>
</evidence>
<dbReference type="InterPro" id="IPR007197">
    <property type="entry name" value="rSAM"/>
</dbReference>
<feature type="active site" description="S-methylcysteine intermediate" evidence="14">
    <location>
        <position position="333"/>
    </location>
</feature>
<feature type="binding site" evidence="14">
    <location>
        <position position="191"/>
    </location>
    <ligand>
        <name>S-adenosyl-L-methionine</name>
        <dbReference type="ChEBI" id="CHEBI:59789"/>
    </ligand>
</feature>
<dbReference type="EC" id="2.1.1.192" evidence="14"/>
<dbReference type="PROSITE" id="PS51918">
    <property type="entry name" value="RADICAL_SAM"/>
    <property type="match status" value="1"/>
</dbReference>
<proteinExistence type="inferred from homology"/>
<feature type="binding site" evidence="14">
    <location>
        <position position="290"/>
    </location>
    <ligand>
        <name>S-adenosyl-L-methionine</name>
        <dbReference type="ChEBI" id="CHEBI:59789"/>
    </ligand>
</feature>
<evidence type="ECO:0000256" key="13">
    <source>
        <dbReference type="ARBA" id="ARBA00023157"/>
    </source>
</evidence>
<dbReference type="InterPro" id="IPR004383">
    <property type="entry name" value="rRNA_lsu_MTrfase_RlmN/Cfr"/>
</dbReference>
<dbReference type="PANTHER" id="PTHR30544:SF5">
    <property type="entry name" value="RADICAL SAM CORE DOMAIN-CONTAINING PROTEIN"/>
    <property type="match status" value="1"/>
</dbReference>
<keyword evidence="8 14" id="KW-0949">S-adenosyl-L-methionine</keyword>
<dbReference type="SMART" id="SM00729">
    <property type="entry name" value="Elp3"/>
    <property type="match status" value="1"/>
</dbReference>
<dbReference type="RefSeq" id="WP_282011143.1">
    <property type="nucleotide sequence ID" value="NZ_OX336137.1"/>
</dbReference>
<dbReference type="InterPro" id="IPR027492">
    <property type="entry name" value="RNA_MTrfase_RlmN"/>
</dbReference>
<evidence type="ECO:0000259" key="15">
    <source>
        <dbReference type="PROSITE" id="PS51918"/>
    </source>
</evidence>
<organism evidence="16 17">
    <name type="scientific">Nitrospina watsonii</name>
    <dbReference type="NCBI Taxonomy" id="1323948"/>
    <lineage>
        <taxon>Bacteria</taxon>
        <taxon>Pseudomonadati</taxon>
        <taxon>Nitrospinota/Tectimicrobiota group</taxon>
        <taxon>Nitrospinota</taxon>
        <taxon>Nitrospinia</taxon>
        <taxon>Nitrospinales</taxon>
        <taxon>Nitrospinaceae</taxon>
        <taxon>Nitrospina</taxon>
    </lineage>
</organism>
<evidence type="ECO:0000256" key="7">
    <source>
        <dbReference type="ARBA" id="ARBA00022679"/>
    </source>
</evidence>
<feature type="active site" description="Proton acceptor" evidence="14">
    <location>
        <position position="90"/>
    </location>
</feature>
<keyword evidence="6 14" id="KW-0489">Methyltransferase</keyword>
<comment type="catalytic activity">
    <reaction evidence="14">
        <text>adenosine(37) in tRNA + 2 reduced [2Fe-2S]-[ferredoxin] + 2 S-adenosyl-L-methionine = 2-methyladenosine(37) in tRNA + 5'-deoxyadenosine + L-methionine + 2 oxidized [2Fe-2S]-[ferredoxin] + S-adenosyl-L-homocysteine</text>
        <dbReference type="Rhea" id="RHEA:43332"/>
        <dbReference type="Rhea" id="RHEA-COMP:10000"/>
        <dbReference type="Rhea" id="RHEA-COMP:10001"/>
        <dbReference type="Rhea" id="RHEA-COMP:10162"/>
        <dbReference type="Rhea" id="RHEA-COMP:10485"/>
        <dbReference type="ChEBI" id="CHEBI:17319"/>
        <dbReference type="ChEBI" id="CHEBI:33737"/>
        <dbReference type="ChEBI" id="CHEBI:33738"/>
        <dbReference type="ChEBI" id="CHEBI:57844"/>
        <dbReference type="ChEBI" id="CHEBI:57856"/>
        <dbReference type="ChEBI" id="CHEBI:59789"/>
        <dbReference type="ChEBI" id="CHEBI:74411"/>
        <dbReference type="ChEBI" id="CHEBI:74497"/>
        <dbReference type="EC" id="2.1.1.192"/>
    </reaction>
</comment>
<keyword evidence="9 14" id="KW-0819">tRNA processing</keyword>
<comment type="miscellaneous">
    <text evidence="14">Reaction proceeds by a ping-pong mechanism involving intermediate methylation of a conserved cysteine residue.</text>
</comment>
<keyword evidence="7 14" id="KW-0808">Transferase</keyword>
<dbReference type="SUPFAM" id="SSF102114">
    <property type="entry name" value="Radical SAM enzymes"/>
    <property type="match status" value="1"/>
</dbReference>
<dbReference type="Pfam" id="PF21016">
    <property type="entry name" value="RlmN_N"/>
    <property type="match status" value="1"/>
</dbReference>
<feature type="binding site" evidence="14">
    <location>
        <position position="114"/>
    </location>
    <ligand>
        <name>[4Fe-4S] cluster</name>
        <dbReference type="ChEBI" id="CHEBI:49883"/>
        <note>4Fe-4S-S-AdoMet</note>
    </ligand>
</feature>
<comment type="similarity">
    <text evidence="2 14">Belongs to the radical SAM superfamily. RlmN family.</text>
</comment>
<feature type="binding site" evidence="14">
    <location>
        <position position="110"/>
    </location>
    <ligand>
        <name>[4Fe-4S] cluster</name>
        <dbReference type="ChEBI" id="CHEBI:49883"/>
        <note>4Fe-4S-S-AdoMet</note>
    </ligand>
</feature>
<evidence type="ECO:0000256" key="3">
    <source>
        <dbReference type="ARBA" id="ARBA00022485"/>
    </source>
</evidence>
<evidence type="ECO:0000256" key="2">
    <source>
        <dbReference type="ARBA" id="ARBA00007544"/>
    </source>
</evidence>
<reference evidence="16 17" key="1">
    <citation type="submission" date="2022-09" db="EMBL/GenBank/DDBJ databases">
        <authorList>
            <person name="Kop L."/>
        </authorList>
    </citation>
    <scope>NUCLEOTIDE SEQUENCE [LARGE SCALE GENOMIC DNA]</scope>
    <source>
        <strain evidence="16 17">347</strain>
    </source>
</reference>
<keyword evidence="13 14" id="KW-1015">Disulfide bond</keyword>
<dbReference type="Gene3D" id="3.20.20.70">
    <property type="entry name" value="Aldolase class I"/>
    <property type="match status" value="1"/>
</dbReference>
<name>A0ABM9HDT0_9BACT</name>
<protein>
    <recommendedName>
        <fullName evidence="14">Probable dual-specificity RNA methyltransferase RlmN</fullName>
        <ecNumber evidence="14">2.1.1.192</ecNumber>
    </recommendedName>
    <alternativeName>
        <fullName evidence="14">23S rRNA (adenine(2503)-C(2))-methyltransferase</fullName>
    </alternativeName>
    <alternativeName>
        <fullName evidence="14">23S rRNA m2A2503 methyltransferase</fullName>
    </alternativeName>
    <alternativeName>
        <fullName evidence="14">Ribosomal RNA large subunit methyltransferase N</fullName>
    </alternativeName>
    <alternativeName>
        <fullName evidence="14">tRNA (adenine(37)-C(2))-methyltransferase</fullName>
    </alternativeName>
    <alternativeName>
        <fullName evidence="14">tRNA m2A37 methyltransferase</fullName>
    </alternativeName>
</protein>
<evidence type="ECO:0000313" key="16">
    <source>
        <dbReference type="EMBL" id="CAI2718238.1"/>
    </source>
</evidence>
<keyword evidence="5 14" id="KW-0698">rRNA processing</keyword>
<dbReference type="Pfam" id="PF04055">
    <property type="entry name" value="Radical_SAM"/>
    <property type="match status" value="1"/>
</dbReference>
<evidence type="ECO:0000256" key="12">
    <source>
        <dbReference type="ARBA" id="ARBA00023014"/>
    </source>
</evidence>
<evidence type="ECO:0000256" key="11">
    <source>
        <dbReference type="ARBA" id="ARBA00023004"/>
    </source>
</evidence>
<keyword evidence="17" id="KW-1185">Reference proteome</keyword>
<dbReference type="EMBL" id="OX336137">
    <property type="protein sequence ID" value="CAI2718238.1"/>
    <property type="molecule type" value="Genomic_DNA"/>
</dbReference>
<feature type="domain" description="Radical SAM core" evidence="15">
    <location>
        <begin position="96"/>
        <end position="328"/>
    </location>
</feature>
<dbReference type="GO" id="GO:0008168">
    <property type="term" value="F:methyltransferase activity"/>
    <property type="evidence" value="ECO:0007669"/>
    <property type="project" value="UniProtKB-KW"/>
</dbReference>
<evidence type="ECO:0000256" key="5">
    <source>
        <dbReference type="ARBA" id="ARBA00022552"/>
    </source>
</evidence>
<comment type="subcellular location">
    <subcellularLocation>
        <location evidence="1 14">Cytoplasm</location>
    </subcellularLocation>
</comment>
<keyword evidence="11 14" id="KW-0408">Iron</keyword>
<keyword evidence="3 14" id="KW-0004">4Fe-4S</keyword>
<evidence type="ECO:0000256" key="4">
    <source>
        <dbReference type="ARBA" id="ARBA00022490"/>
    </source>
</evidence>
<comment type="caution">
    <text evidence="14">Lacks conserved residue(s) required for the propagation of feature annotation.</text>
</comment>
<gene>
    <name evidence="14 16" type="primary">rlmN</name>
    <name evidence="16" type="ORF">NSPWAT_1379</name>
</gene>
<dbReference type="Proteomes" id="UP001157733">
    <property type="component" value="Chromosome"/>
</dbReference>
<evidence type="ECO:0000256" key="8">
    <source>
        <dbReference type="ARBA" id="ARBA00022691"/>
    </source>
</evidence>
<dbReference type="HAMAP" id="MF_01849">
    <property type="entry name" value="RNA_methyltr_RlmN"/>
    <property type="match status" value="1"/>
</dbReference>
<dbReference type="InterPro" id="IPR006638">
    <property type="entry name" value="Elp3/MiaA/NifB-like_rSAM"/>
</dbReference>
<dbReference type="PANTHER" id="PTHR30544">
    <property type="entry name" value="23S RRNA METHYLTRANSFERASE"/>
    <property type="match status" value="1"/>
</dbReference>